<evidence type="ECO:0000313" key="1">
    <source>
        <dbReference type="EMBL" id="OIP04132.1"/>
    </source>
</evidence>
<dbReference type="AlphaFoldDB" id="A0A1J5B036"/>
<organism evidence="1 2">
    <name type="scientific">Candidatus Beckwithbacteria bacterium CG2_30_44_31</name>
    <dbReference type="NCBI Taxonomy" id="1805035"/>
    <lineage>
        <taxon>Bacteria</taxon>
        <taxon>Candidatus Beckwithiibacteriota</taxon>
    </lineage>
</organism>
<name>A0A1J5B036_9BACT</name>
<comment type="caution">
    <text evidence="1">The sequence shown here is derived from an EMBL/GenBank/DDBJ whole genome shotgun (WGS) entry which is preliminary data.</text>
</comment>
<evidence type="ECO:0000313" key="2">
    <source>
        <dbReference type="Proteomes" id="UP000183605"/>
    </source>
</evidence>
<dbReference type="Proteomes" id="UP000183605">
    <property type="component" value="Unassembled WGS sequence"/>
</dbReference>
<dbReference type="EMBL" id="MNXQ01000013">
    <property type="protein sequence ID" value="OIP04132.1"/>
    <property type="molecule type" value="Genomic_DNA"/>
</dbReference>
<protein>
    <recommendedName>
        <fullName evidence="3">Nucleotidyltransferase</fullName>
    </recommendedName>
</protein>
<proteinExistence type="predicted"/>
<reference evidence="1 2" key="1">
    <citation type="journal article" date="2016" name="Environ. Microbiol.">
        <title>Genomic resolution of a cold subsurface aquifer community provides metabolic insights for novel microbes adapted to high CO concentrations.</title>
        <authorList>
            <person name="Probst A.J."/>
            <person name="Castelle C.J."/>
            <person name="Singh A."/>
            <person name="Brown C.T."/>
            <person name="Anantharaman K."/>
            <person name="Sharon I."/>
            <person name="Hug L.A."/>
            <person name="Burstein D."/>
            <person name="Emerson J.B."/>
            <person name="Thomas B.C."/>
            <person name="Banfield J.F."/>
        </authorList>
    </citation>
    <scope>NUCLEOTIDE SEQUENCE [LARGE SCALE GENOMIC DNA]</scope>
    <source>
        <strain evidence="1">CG2_30_44_31</strain>
    </source>
</reference>
<dbReference type="InterPro" id="IPR014942">
    <property type="entry name" value="AbiEii"/>
</dbReference>
<gene>
    <name evidence="1" type="ORF">AUK18_00570</name>
</gene>
<dbReference type="Pfam" id="PF08843">
    <property type="entry name" value="AbiEii"/>
    <property type="match status" value="1"/>
</dbReference>
<sequence>MFTDTLSPDTFRGIKFLGQEKCLPDASYLAGGTAIALRLGHRQSIDLDFFTTKKFNEQIVERRLERTGKFVKDQLDWQTIMGEFYGVKFSLFYYSYKILDKADDFFGIKIAGLKDLAAMKLHAVEDRGTKRDFVDLFWLCRHIDLEDICRLYEQKYGKFEERKYIIYKAINYFEDAEKKDKRELKMLEPVDWQEVKRFFQGEAKNLAKQWGIG</sequence>
<evidence type="ECO:0008006" key="3">
    <source>
        <dbReference type="Google" id="ProtNLM"/>
    </source>
</evidence>
<accession>A0A1J5B036</accession>